<accession>A0A494RLL1</accession>
<keyword evidence="2" id="KW-0812">Transmembrane</keyword>
<evidence type="ECO:0000256" key="1">
    <source>
        <dbReference type="SAM" id="MobiDB-lite"/>
    </source>
</evidence>
<dbReference type="Proteomes" id="UP000276984">
    <property type="component" value="Chromosome"/>
</dbReference>
<feature type="region of interest" description="Disordered" evidence="1">
    <location>
        <begin position="61"/>
        <end position="88"/>
    </location>
</feature>
<reference evidence="3 4" key="1">
    <citation type="submission" date="2018-10" db="EMBL/GenBank/DDBJ databases">
        <title>Complete genome sequence of Brevundimonas naejangsanensis BRV3.</title>
        <authorList>
            <person name="Berrios L."/>
            <person name="Ely B."/>
        </authorList>
    </citation>
    <scope>NUCLEOTIDE SEQUENCE [LARGE SCALE GENOMIC DNA]</scope>
    <source>
        <strain evidence="3 4">BRV3</strain>
    </source>
</reference>
<dbReference type="RefSeq" id="WP_121481990.1">
    <property type="nucleotide sequence ID" value="NZ_CP032707.1"/>
</dbReference>
<name>A0A494RLL1_9CAUL</name>
<organism evidence="3 4">
    <name type="scientific">Brevundimonas naejangsanensis</name>
    <dbReference type="NCBI Taxonomy" id="588932"/>
    <lineage>
        <taxon>Bacteria</taxon>
        <taxon>Pseudomonadati</taxon>
        <taxon>Pseudomonadota</taxon>
        <taxon>Alphaproteobacteria</taxon>
        <taxon>Caulobacterales</taxon>
        <taxon>Caulobacteraceae</taxon>
        <taxon>Brevundimonas</taxon>
    </lineage>
</organism>
<gene>
    <name evidence="3" type="ORF">D8I30_06340</name>
</gene>
<protein>
    <submittedName>
        <fullName evidence="3">Uncharacterized protein</fullName>
    </submittedName>
</protein>
<feature type="compositionally biased region" description="Basic and acidic residues" evidence="1">
    <location>
        <begin position="1"/>
        <end position="10"/>
    </location>
</feature>
<dbReference type="OrthoDB" id="7205407at2"/>
<dbReference type="EMBL" id="CP032707">
    <property type="protein sequence ID" value="AYG94842.1"/>
    <property type="molecule type" value="Genomic_DNA"/>
</dbReference>
<keyword evidence="4" id="KW-1185">Reference proteome</keyword>
<feature type="transmembrane region" description="Helical" evidence="2">
    <location>
        <begin position="34"/>
        <end position="55"/>
    </location>
</feature>
<evidence type="ECO:0000313" key="4">
    <source>
        <dbReference type="Proteomes" id="UP000276984"/>
    </source>
</evidence>
<dbReference type="AlphaFoldDB" id="A0A494RLL1"/>
<feature type="region of interest" description="Disordered" evidence="1">
    <location>
        <begin position="1"/>
        <end position="21"/>
    </location>
</feature>
<keyword evidence="2" id="KW-0472">Membrane</keyword>
<sequence length="88" mass="9290">MTHQDPHSHSADPVQHGEAVEAQYVRQGRSGRRILVILLLSAGATAVLLLGMWAISNSGFQRQNNASEPAPVEAPVEAPAAELAKPAT</sequence>
<evidence type="ECO:0000313" key="3">
    <source>
        <dbReference type="EMBL" id="AYG94842.1"/>
    </source>
</evidence>
<proteinExistence type="predicted"/>
<keyword evidence="2" id="KW-1133">Transmembrane helix</keyword>
<feature type="compositionally biased region" description="Low complexity" evidence="1">
    <location>
        <begin position="66"/>
        <end position="88"/>
    </location>
</feature>
<evidence type="ECO:0000256" key="2">
    <source>
        <dbReference type="SAM" id="Phobius"/>
    </source>
</evidence>